<organism evidence="2">
    <name type="scientific">Nakamurella sp. A5-74</name>
    <dbReference type="NCBI Taxonomy" id="3158264"/>
    <lineage>
        <taxon>Bacteria</taxon>
        <taxon>Bacillati</taxon>
        <taxon>Actinomycetota</taxon>
        <taxon>Actinomycetes</taxon>
        <taxon>Nakamurellales</taxon>
        <taxon>Nakamurellaceae</taxon>
        <taxon>Nakamurella</taxon>
    </lineage>
</organism>
<accession>A0AAU8DUV8</accession>
<evidence type="ECO:0000256" key="1">
    <source>
        <dbReference type="SAM" id="MobiDB-lite"/>
    </source>
</evidence>
<sequence>MSREDRSPWDAIRSDLDAAQRLEPLVALPHLRSAAQQLAGLIDDTMAAAVLSEGATLRSAGASAGLSENAVGPRLARTRTLGAYANDAGRVTADGVRRAQYDRAAGQAEPAATQREPLRFKLRRPT</sequence>
<dbReference type="RefSeq" id="WP_353651111.1">
    <property type="nucleotide sequence ID" value="NZ_CP159218.1"/>
</dbReference>
<dbReference type="AlphaFoldDB" id="A0AAU8DUV8"/>
<proteinExistence type="predicted"/>
<reference evidence="2" key="1">
    <citation type="submission" date="2024-05" db="EMBL/GenBank/DDBJ databases">
        <authorList>
            <person name="Cai S.Y."/>
            <person name="Jin L.M."/>
            <person name="Li H.R."/>
        </authorList>
    </citation>
    <scope>NUCLEOTIDE SEQUENCE</scope>
    <source>
        <strain evidence="2">A5-74</strain>
    </source>
</reference>
<evidence type="ECO:0000313" key="2">
    <source>
        <dbReference type="EMBL" id="XCG65506.1"/>
    </source>
</evidence>
<protein>
    <submittedName>
        <fullName evidence="2">Uncharacterized protein</fullName>
    </submittedName>
</protein>
<gene>
    <name evidence="2" type="ORF">ABLG96_09615</name>
</gene>
<dbReference type="EMBL" id="CP159218">
    <property type="protein sequence ID" value="XCG65506.1"/>
    <property type="molecule type" value="Genomic_DNA"/>
</dbReference>
<name>A0AAU8DUV8_9ACTN</name>
<feature type="region of interest" description="Disordered" evidence="1">
    <location>
        <begin position="101"/>
        <end position="126"/>
    </location>
</feature>